<protein>
    <submittedName>
        <fullName evidence="6">Flagellar biosynthesis protein FlgL</fullName>
    </submittedName>
</protein>
<proteinExistence type="inferred from homology"/>
<accession>A0ABW9XGF6</accession>
<comment type="similarity">
    <text evidence="3">Belongs to the bacterial flagellin family.</text>
</comment>
<comment type="caution">
    <text evidence="6">The sequence shown here is derived from an EMBL/GenBank/DDBJ whole genome shotgun (WGS) entry which is preliminary data.</text>
</comment>
<keyword evidence="6" id="KW-0966">Cell projection</keyword>
<dbReference type="InterPro" id="IPR001492">
    <property type="entry name" value="Flagellin"/>
</dbReference>
<keyword evidence="7" id="KW-1185">Reference proteome</keyword>
<comment type="subcellular location">
    <subcellularLocation>
        <location evidence="1">Bacterial flagellum</location>
    </subcellularLocation>
    <subcellularLocation>
        <location evidence="2">Secreted</location>
    </subcellularLocation>
</comment>
<dbReference type="PANTHER" id="PTHR42792:SF1">
    <property type="entry name" value="FLAGELLAR HOOK-ASSOCIATED PROTEIN 3"/>
    <property type="match status" value="1"/>
</dbReference>
<dbReference type="SUPFAM" id="SSF64518">
    <property type="entry name" value="Phase 1 flagellin"/>
    <property type="match status" value="1"/>
</dbReference>
<dbReference type="Gene3D" id="1.20.1330.10">
    <property type="entry name" value="f41 fragment of flagellin, N-terminal domain"/>
    <property type="match status" value="1"/>
</dbReference>
<name>A0ABW9XGF6_9SPHN</name>
<evidence type="ECO:0000256" key="2">
    <source>
        <dbReference type="ARBA" id="ARBA00004613"/>
    </source>
</evidence>
<evidence type="ECO:0000259" key="5">
    <source>
        <dbReference type="Pfam" id="PF00669"/>
    </source>
</evidence>
<gene>
    <name evidence="6" type="ORF">GTZ99_13180</name>
</gene>
<evidence type="ECO:0000313" key="7">
    <source>
        <dbReference type="Proteomes" id="UP000753724"/>
    </source>
</evidence>
<feature type="domain" description="Flagellin N-terminal" evidence="5">
    <location>
        <begin position="10"/>
        <end position="141"/>
    </location>
</feature>
<dbReference type="Pfam" id="PF00669">
    <property type="entry name" value="Flagellin_N"/>
    <property type="match status" value="1"/>
</dbReference>
<sequence length="311" mass="32242">MTALSTGAFYERAINNLTTLRKQSETLQAQIATGEKVQHSYENAVAAAQLRTLSLANTMAEADTSNITVAKTQLTQTDDVLSEFADILSQVQTLTTQAASATLNDTQRAAIGTQLKGYYQNLVNLANTTDSYGHALFGGQGTGQAYSYNADGTVKYDGTGSAPDLTLGPGLSVTAGITGPEFLTTGSGSSSTNLLNAIKALGDTLAAGSGGSTTGTSALASAANAALTQLNSGMDSITTAQTVIGARLAWVNTTETMQTQMKTLRENQQSDIGGTDMTSAIARLQETMTVLEASQSSFVKLANLSLFSMLN</sequence>
<dbReference type="RefSeq" id="WP_161719613.1">
    <property type="nucleotide sequence ID" value="NZ_JAAAPO010000005.1"/>
</dbReference>
<keyword evidence="6" id="KW-0282">Flagellum</keyword>
<dbReference type="EMBL" id="JAAAPO010000005">
    <property type="protein sequence ID" value="NBC37502.1"/>
    <property type="molecule type" value="Genomic_DNA"/>
</dbReference>
<evidence type="ECO:0000256" key="1">
    <source>
        <dbReference type="ARBA" id="ARBA00004365"/>
    </source>
</evidence>
<keyword evidence="6" id="KW-0969">Cilium</keyword>
<evidence type="ECO:0000313" key="6">
    <source>
        <dbReference type="EMBL" id="NBC37502.1"/>
    </source>
</evidence>
<organism evidence="6 7">
    <name type="scientific">Novosphingobium ovatum</name>
    <dbReference type="NCBI Taxonomy" id="1908523"/>
    <lineage>
        <taxon>Bacteria</taxon>
        <taxon>Pseudomonadati</taxon>
        <taxon>Pseudomonadota</taxon>
        <taxon>Alphaproteobacteria</taxon>
        <taxon>Sphingomonadales</taxon>
        <taxon>Sphingomonadaceae</taxon>
        <taxon>Novosphingobium</taxon>
    </lineage>
</organism>
<dbReference type="PANTHER" id="PTHR42792">
    <property type="entry name" value="FLAGELLIN"/>
    <property type="match status" value="1"/>
</dbReference>
<keyword evidence="4" id="KW-0975">Bacterial flagellum</keyword>
<dbReference type="Proteomes" id="UP000753724">
    <property type="component" value="Unassembled WGS sequence"/>
</dbReference>
<dbReference type="InterPro" id="IPR001029">
    <property type="entry name" value="Flagellin_N"/>
</dbReference>
<reference evidence="7" key="1">
    <citation type="submission" date="2020-01" db="EMBL/GenBank/DDBJ databases">
        <title>Sphingomonas sp. strain CSW-10.</title>
        <authorList>
            <person name="Chen W.-M."/>
        </authorList>
    </citation>
    <scope>NUCLEOTIDE SEQUENCE [LARGE SCALE GENOMIC DNA]</scope>
    <source>
        <strain evidence="7">FSY-8</strain>
    </source>
</reference>
<evidence type="ECO:0000256" key="3">
    <source>
        <dbReference type="ARBA" id="ARBA00005709"/>
    </source>
</evidence>
<evidence type="ECO:0000256" key="4">
    <source>
        <dbReference type="ARBA" id="ARBA00023143"/>
    </source>
</evidence>